<dbReference type="STRING" id="1245528.M3HN97"/>
<dbReference type="Pfam" id="PF02005">
    <property type="entry name" value="TRM"/>
    <property type="match status" value="1"/>
</dbReference>
<evidence type="ECO:0000256" key="9">
    <source>
        <dbReference type="PROSITE-ProRule" id="PRU00958"/>
    </source>
</evidence>
<protein>
    <recommendedName>
        <fullName evidence="7 9">tRNA (guanine(26)-N(2))-dimethyltransferase</fullName>
        <ecNumber evidence="7 9">2.1.1.216</ecNumber>
    </recommendedName>
</protein>
<gene>
    <name evidence="10" type="ORF">G210_0381</name>
</gene>
<dbReference type="GO" id="GO:0002940">
    <property type="term" value="P:tRNA N2-guanine methylation"/>
    <property type="evidence" value="ECO:0007669"/>
    <property type="project" value="TreeGrafter"/>
</dbReference>
<dbReference type="PANTHER" id="PTHR10631:SF3">
    <property type="entry name" value="TRNA (GUANINE(26)-N(2))-DIMETHYLTRANSFERASE"/>
    <property type="match status" value="1"/>
</dbReference>
<dbReference type="EMBL" id="AOGT01000885">
    <property type="protein sequence ID" value="EMG48952.1"/>
    <property type="molecule type" value="Genomic_DNA"/>
</dbReference>
<dbReference type="Gene3D" id="3.30.56.70">
    <property type="entry name" value="N2,N2-dimethylguanosine tRNA methyltransferase, C-terminal domain"/>
    <property type="match status" value="1"/>
</dbReference>
<evidence type="ECO:0000256" key="7">
    <source>
        <dbReference type="ARBA" id="ARBA00039099"/>
    </source>
</evidence>
<dbReference type="Proteomes" id="UP000011777">
    <property type="component" value="Unassembled WGS sequence"/>
</dbReference>
<dbReference type="GO" id="GO:0000049">
    <property type="term" value="F:tRNA binding"/>
    <property type="evidence" value="ECO:0007669"/>
    <property type="project" value="UniProtKB-UniRule"/>
</dbReference>
<comment type="catalytic activity">
    <reaction evidence="8 9">
        <text>guanosine(26) in tRNA + 2 S-adenosyl-L-methionine = N(2)-dimethylguanosine(26) in tRNA + 2 S-adenosyl-L-homocysteine + 2 H(+)</text>
        <dbReference type="Rhea" id="RHEA:43140"/>
        <dbReference type="Rhea" id="RHEA-COMP:10359"/>
        <dbReference type="Rhea" id="RHEA-COMP:10360"/>
        <dbReference type="ChEBI" id="CHEBI:15378"/>
        <dbReference type="ChEBI" id="CHEBI:57856"/>
        <dbReference type="ChEBI" id="CHEBI:59789"/>
        <dbReference type="ChEBI" id="CHEBI:74269"/>
        <dbReference type="ChEBI" id="CHEBI:74513"/>
        <dbReference type="EC" id="2.1.1.216"/>
    </reaction>
</comment>
<keyword evidence="6 9" id="KW-0694">RNA-binding</keyword>
<dbReference type="CDD" id="cd02440">
    <property type="entry name" value="AdoMet_MTases"/>
    <property type="match status" value="1"/>
</dbReference>
<keyword evidence="11" id="KW-1185">Reference proteome</keyword>
<accession>M3HN97</accession>
<dbReference type="eggNOG" id="KOG1253">
    <property type="taxonomic scope" value="Eukaryota"/>
</dbReference>
<evidence type="ECO:0000313" key="11">
    <source>
        <dbReference type="Proteomes" id="UP000011777"/>
    </source>
</evidence>
<evidence type="ECO:0000256" key="1">
    <source>
        <dbReference type="ARBA" id="ARBA00022555"/>
    </source>
</evidence>
<dbReference type="OMA" id="MKCCHEM"/>
<name>M3HN97_CANMX</name>
<dbReference type="Gene3D" id="3.40.50.150">
    <property type="entry name" value="Vaccinia Virus protein VP39"/>
    <property type="match status" value="1"/>
</dbReference>
<proteinExistence type="inferred from homology"/>
<keyword evidence="5 9" id="KW-0819">tRNA processing</keyword>
<dbReference type="InterPro" id="IPR042296">
    <property type="entry name" value="tRNA_met_Trm1_C"/>
</dbReference>
<evidence type="ECO:0000256" key="8">
    <source>
        <dbReference type="ARBA" id="ARBA00051897"/>
    </source>
</evidence>
<evidence type="ECO:0000256" key="2">
    <source>
        <dbReference type="ARBA" id="ARBA00022603"/>
    </source>
</evidence>
<dbReference type="PANTHER" id="PTHR10631">
    <property type="entry name" value="N 2 ,N 2 -DIMETHYLGUANOSINE TRNA METHYLTRANSFERASE"/>
    <property type="match status" value="1"/>
</dbReference>
<dbReference type="HOGENOM" id="CLU_010862_4_0_1"/>
<keyword evidence="3 9" id="KW-0808">Transferase</keyword>
<reference evidence="10 11" key="1">
    <citation type="submission" date="2013-02" db="EMBL/GenBank/DDBJ databases">
        <title>Genome sequence of Candida maltosa Xu316, a potential industrial strain for xylitol and ethanol production.</title>
        <authorList>
            <person name="Yu J."/>
            <person name="Wang Q."/>
            <person name="Geng X."/>
            <person name="Bao W."/>
            <person name="He P."/>
            <person name="Cai J."/>
        </authorList>
    </citation>
    <scope>NUCLEOTIDE SEQUENCE [LARGE SCALE GENOMIC DNA]</scope>
    <source>
        <strain evidence="11">Xu316</strain>
    </source>
</reference>
<comment type="caution">
    <text evidence="10">The sequence shown here is derived from an EMBL/GenBank/DDBJ whole genome shotgun (WGS) entry which is preliminary data.</text>
</comment>
<keyword evidence="2 9" id="KW-0489">Methyltransferase</keyword>
<dbReference type="FunFam" id="3.40.50.150:FF:000051">
    <property type="entry name" value="tRNA (guanine(26)-N(2))-dimethyltransferase"/>
    <property type="match status" value="1"/>
</dbReference>
<dbReference type="NCBIfam" id="TIGR00308">
    <property type="entry name" value="TRM1"/>
    <property type="match status" value="1"/>
</dbReference>
<evidence type="ECO:0000256" key="3">
    <source>
        <dbReference type="ARBA" id="ARBA00022679"/>
    </source>
</evidence>
<keyword evidence="1 9" id="KW-0820">tRNA-binding</keyword>
<dbReference type="GO" id="GO:0160104">
    <property type="term" value="F:tRNA (guanine(26)-N2)-dimethyltransferase activity"/>
    <property type="evidence" value="ECO:0007669"/>
    <property type="project" value="UniProtKB-UniRule"/>
</dbReference>
<evidence type="ECO:0000313" key="10">
    <source>
        <dbReference type="EMBL" id="EMG48952.1"/>
    </source>
</evidence>
<organism evidence="10 11">
    <name type="scientific">Candida maltosa (strain Xu316)</name>
    <name type="common">Yeast</name>
    <dbReference type="NCBI Taxonomy" id="1245528"/>
    <lineage>
        <taxon>Eukaryota</taxon>
        <taxon>Fungi</taxon>
        <taxon>Dikarya</taxon>
        <taxon>Ascomycota</taxon>
        <taxon>Saccharomycotina</taxon>
        <taxon>Pichiomycetes</taxon>
        <taxon>Debaryomycetaceae</taxon>
        <taxon>Candida/Lodderomyces clade</taxon>
        <taxon>Candida</taxon>
    </lineage>
</organism>
<dbReference type="AlphaFoldDB" id="M3HN97"/>
<comment type="similarity">
    <text evidence="9">Belongs to the class I-like SAM-binding methyltransferase superfamily. Trm1 family.</text>
</comment>
<dbReference type="EC" id="2.1.1.216" evidence="7 9"/>
<dbReference type="InterPro" id="IPR002905">
    <property type="entry name" value="Trm1"/>
</dbReference>
<sequence>MSTPTESTKSHIIKPSTTISSEFTTITEGKATILTPKKDEVFYNPIQQFNRDLSIMIIRAFQQMRQDNATTARKKKKLNGLKILEALSASGLRSCRYGLEIPEATKIVANDLSHDAVASITKNIEHNGLTDKVVANQGDAIKFMASTSEKFHVVDLDPYGTAAPFIDSAIQCLEDGGLLLVTCTDAGVLASAAYPEKCFSLYGGNNFGHNQENHEAGIRLILNLVATTAAKYGKSITPLLSLSIDYYYRLAIVVRHSPINVKKLSSQSGIVYSCTGCGTKQEQVLGVVNDNKYGYAKVRKGMINDDGSCRYCSRSINVTGPMSMMDIQDASFIERVKNMVNSVTIKSGEPKADKDKEVEEDECYGTTKRIHGMLSVAKSELNGVFDIINLNAVSKLFKTPPMPLSHFANAISNLGYHISLTHVKANSVKTDAPQELVFKIFEAWLIESNKLYIKEIESKPEEEITEKMKEKVEKIKNKHNHCHNEIGNNIITYLDTQNLDVEIDFETKTPESDKLEKLRKSGMVLFQENPRKNWGPQSMAKK</sequence>
<dbReference type="PROSITE" id="PS51626">
    <property type="entry name" value="SAM_MT_TRM1"/>
    <property type="match status" value="1"/>
</dbReference>
<dbReference type="GO" id="GO:0005634">
    <property type="term" value="C:nucleus"/>
    <property type="evidence" value="ECO:0007669"/>
    <property type="project" value="TreeGrafter"/>
</dbReference>
<evidence type="ECO:0000256" key="5">
    <source>
        <dbReference type="ARBA" id="ARBA00022694"/>
    </source>
</evidence>
<dbReference type="SUPFAM" id="SSF53335">
    <property type="entry name" value="S-adenosyl-L-methionine-dependent methyltransferases"/>
    <property type="match status" value="1"/>
</dbReference>
<keyword evidence="4 9" id="KW-0949">S-adenosyl-L-methionine</keyword>
<dbReference type="OrthoDB" id="6349953at2759"/>
<evidence type="ECO:0000256" key="4">
    <source>
        <dbReference type="ARBA" id="ARBA00022691"/>
    </source>
</evidence>
<evidence type="ECO:0000256" key="6">
    <source>
        <dbReference type="ARBA" id="ARBA00022884"/>
    </source>
</evidence>
<dbReference type="InterPro" id="IPR029063">
    <property type="entry name" value="SAM-dependent_MTases_sf"/>
</dbReference>